<evidence type="ECO:0000313" key="2">
    <source>
        <dbReference type="EMBL" id="KAF7818458.1"/>
    </source>
</evidence>
<comment type="caution">
    <text evidence="2">The sequence shown here is derived from an EMBL/GenBank/DDBJ whole genome shotgun (WGS) entry which is preliminary data.</text>
</comment>
<keyword evidence="3" id="KW-1185">Reference proteome</keyword>
<evidence type="ECO:0000256" key="1">
    <source>
        <dbReference type="SAM" id="MobiDB-lite"/>
    </source>
</evidence>
<name>A0A834TAB3_9FABA</name>
<organism evidence="2 3">
    <name type="scientific">Senna tora</name>
    <dbReference type="NCBI Taxonomy" id="362788"/>
    <lineage>
        <taxon>Eukaryota</taxon>
        <taxon>Viridiplantae</taxon>
        <taxon>Streptophyta</taxon>
        <taxon>Embryophyta</taxon>
        <taxon>Tracheophyta</taxon>
        <taxon>Spermatophyta</taxon>
        <taxon>Magnoliopsida</taxon>
        <taxon>eudicotyledons</taxon>
        <taxon>Gunneridae</taxon>
        <taxon>Pentapetalae</taxon>
        <taxon>rosids</taxon>
        <taxon>fabids</taxon>
        <taxon>Fabales</taxon>
        <taxon>Fabaceae</taxon>
        <taxon>Caesalpinioideae</taxon>
        <taxon>Cassia clade</taxon>
        <taxon>Senna</taxon>
    </lineage>
</organism>
<reference evidence="2" key="1">
    <citation type="submission" date="2020-09" db="EMBL/GenBank/DDBJ databases">
        <title>Genome-Enabled Discovery of Anthraquinone Biosynthesis in Senna tora.</title>
        <authorList>
            <person name="Kang S.-H."/>
            <person name="Pandey R.P."/>
            <person name="Lee C.-M."/>
            <person name="Sim J.-S."/>
            <person name="Jeong J.-T."/>
            <person name="Choi B.-S."/>
            <person name="Jung M."/>
            <person name="Ginzburg D."/>
            <person name="Zhao K."/>
            <person name="Won S.Y."/>
            <person name="Oh T.-J."/>
            <person name="Yu Y."/>
            <person name="Kim N.-H."/>
            <person name="Lee O.R."/>
            <person name="Lee T.-H."/>
            <person name="Bashyal P."/>
            <person name="Kim T.-S."/>
            <person name="Lee W.-H."/>
            <person name="Kawkins C."/>
            <person name="Kim C.-K."/>
            <person name="Kim J.S."/>
            <person name="Ahn B.O."/>
            <person name="Rhee S.Y."/>
            <person name="Sohng J.K."/>
        </authorList>
    </citation>
    <scope>NUCLEOTIDE SEQUENCE</scope>
    <source>
        <tissue evidence="2">Leaf</tissue>
    </source>
</reference>
<proteinExistence type="predicted"/>
<sequence>MARLLLPNSKWHLKRTYPSKTEVGSYAVKVNIPKASRKRRRARRKSMMLLLKVLVTSIGGVDDGTSYAVATNKEGVNDATTKGSGDKHGRR</sequence>
<dbReference type="Proteomes" id="UP000634136">
    <property type="component" value="Unassembled WGS sequence"/>
</dbReference>
<accession>A0A834TAB3</accession>
<dbReference type="EMBL" id="JAAIUW010000008">
    <property type="protein sequence ID" value="KAF7818458.1"/>
    <property type="molecule type" value="Genomic_DNA"/>
</dbReference>
<protein>
    <submittedName>
        <fullName evidence="2">Uncharacterized protein</fullName>
    </submittedName>
</protein>
<gene>
    <name evidence="2" type="ORF">G2W53_023913</name>
</gene>
<dbReference type="AlphaFoldDB" id="A0A834TAB3"/>
<evidence type="ECO:0000313" key="3">
    <source>
        <dbReference type="Proteomes" id="UP000634136"/>
    </source>
</evidence>
<feature type="region of interest" description="Disordered" evidence="1">
    <location>
        <begin position="69"/>
        <end position="91"/>
    </location>
</feature>